<accession>A0A8S5N6F0</accession>
<organism evidence="1">
    <name type="scientific">Siphoviridae sp. ctsgc4</name>
    <dbReference type="NCBI Taxonomy" id="2826486"/>
    <lineage>
        <taxon>Viruses</taxon>
        <taxon>Duplodnaviria</taxon>
        <taxon>Heunggongvirae</taxon>
        <taxon>Uroviricota</taxon>
        <taxon>Caudoviricetes</taxon>
    </lineage>
</organism>
<sequence length="49" mass="5606">MLEIDGKSYEVHKVKLTKKDLKNLKKGETLIFICKEDKKAITVSLEDLA</sequence>
<name>A0A8S5N6F0_9CAUD</name>
<evidence type="ECO:0000313" key="1">
    <source>
        <dbReference type="EMBL" id="DAD90206.1"/>
    </source>
</evidence>
<protein>
    <submittedName>
        <fullName evidence="1">Intracellular delivery domain</fullName>
    </submittedName>
</protein>
<reference evidence="1" key="1">
    <citation type="journal article" date="2021" name="Proc. Natl. Acad. Sci. U.S.A.">
        <title>A Catalog of Tens of Thousands of Viruses from Human Metagenomes Reveals Hidden Associations with Chronic Diseases.</title>
        <authorList>
            <person name="Tisza M.J."/>
            <person name="Buck C.B."/>
        </authorList>
    </citation>
    <scope>NUCLEOTIDE SEQUENCE</scope>
    <source>
        <strain evidence="1">Ctsgc4</strain>
    </source>
</reference>
<dbReference type="EMBL" id="BK015079">
    <property type="protein sequence ID" value="DAD90206.1"/>
    <property type="molecule type" value="Genomic_DNA"/>
</dbReference>
<proteinExistence type="predicted"/>